<dbReference type="InterPro" id="IPR052179">
    <property type="entry name" value="DD-CPase-like"/>
</dbReference>
<dbReference type="SUPFAM" id="SSF55166">
    <property type="entry name" value="Hedgehog/DD-peptidase"/>
    <property type="match status" value="1"/>
</dbReference>
<dbReference type="PANTHER" id="PTHR34385:SF1">
    <property type="entry name" value="PEPTIDOGLYCAN L-ALANYL-D-GLUTAMATE ENDOPEPTIDASE CWLK"/>
    <property type="match status" value="1"/>
</dbReference>
<dbReference type="Proteomes" id="UP000286268">
    <property type="component" value="Chromosome"/>
</dbReference>
<dbReference type="GO" id="GO:0004180">
    <property type="term" value="F:carboxypeptidase activity"/>
    <property type="evidence" value="ECO:0007669"/>
    <property type="project" value="UniProtKB-KW"/>
</dbReference>
<dbReference type="OrthoDB" id="9792074at2"/>
<protein>
    <submittedName>
        <fullName evidence="3">D-alanyl-D-alanine carboxypeptidase</fullName>
    </submittedName>
</protein>
<keyword evidence="3" id="KW-0121">Carboxypeptidase</keyword>
<keyword evidence="3" id="KW-0645">Protease</keyword>
<dbReference type="Gene3D" id="3.30.1380.10">
    <property type="match status" value="1"/>
</dbReference>
<gene>
    <name evidence="3" type="ORF">C1I91_09410</name>
</gene>
<dbReference type="InterPro" id="IPR009045">
    <property type="entry name" value="Zn_M74/Hedgehog-like"/>
</dbReference>
<dbReference type="AlphaFoldDB" id="A0A410DS10"/>
<evidence type="ECO:0000256" key="1">
    <source>
        <dbReference type="SAM" id="Phobius"/>
    </source>
</evidence>
<dbReference type="EMBL" id="CP025746">
    <property type="protein sequence ID" value="QAA31847.1"/>
    <property type="molecule type" value="Genomic_DNA"/>
</dbReference>
<keyword evidence="1" id="KW-0812">Transmembrane</keyword>
<keyword evidence="3" id="KW-0378">Hydrolase</keyword>
<keyword evidence="1" id="KW-0472">Membrane</keyword>
<accession>A0A410DS10</accession>
<dbReference type="CDD" id="cd14852">
    <property type="entry name" value="LD-carboxypeptidase"/>
    <property type="match status" value="1"/>
</dbReference>
<reference evidence="3 4" key="1">
    <citation type="submission" date="2018-01" db="EMBL/GenBank/DDBJ databases">
        <title>Genome Sequencing and Assembly of Anaerobacter polyendosporus strain CT4.</title>
        <authorList>
            <person name="Tachaapaikoon C."/>
            <person name="Sutheeworapong S."/>
            <person name="Jenjaroenpun P."/>
            <person name="Wongsurawat T."/>
            <person name="Nookeaw I."/>
            <person name="Cheawchanlertfa P."/>
            <person name="Kosugi A."/>
            <person name="Cheevadhanarak S."/>
            <person name="Ratanakhanokchai K."/>
        </authorList>
    </citation>
    <scope>NUCLEOTIDE SEQUENCE [LARGE SCALE GENOMIC DNA]</scope>
    <source>
        <strain evidence="3 4">CT4</strain>
    </source>
</reference>
<organism evidence="3 4">
    <name type="scientific">Clostridium manihotivorum</name>
    <dbReference type="NCBI Taxonomy" id="2320868"/>
    <lineage>
        <taxon>Bacteria</taxon>
        <taxon>Bacillati</taxon>
        <taxon>Bacillota</taxon>
        <taxon>Clostridia</taxon>
        <taxon>Eubacteriales</taxon>
        <taxon>Clostridiaceae</taxon>
        <taxon>Clostridium</taxon>
    </lineage>
</organism>
<keyword evidence="4" id="KW-1185">Reference proteome</keyword>
<name>A0A410DS10_9CLOT</name>
<evidence type="ECO:0000313" key="3">
    <source>
        <dbReference type="EMBL" id="QAA31847.1"/>
    </source>
</evidence>
<dbReference type="InterPro" id="IPR058193">
    <property type="entry name" value="VanY/YodJ_core_dom"/>
</dbReference>
<dbReference type="Pfam" id="PF02557">
    <property type="entry name" value="VanY"/>
    <property type="match status" value="1"/>
</dbReference>
<sequence length="233" mass="26843">MVGVNAMVRIIKNFIKLFIFMTIFVLVIYKAYTTRAFINLDVPNNPESISVLVNKDCMLKDSYVPSDLVVPKVDFSKSITCERKLIKREAGEALEKLCEAAKKQNVNLYIECGYISYKSQEILIKKMGKEEEAEDDKYVATPGANEHQTGLAIDITNNDGENSYNKVKFSETKEGQWLAKNCYEYGFILRYPQGKENVTGYKYKPWHIRYVGKDISRVIQAKNITLEEYIRGW</sequence>
<dbReference type="PANTHER" id="PTHR34385">
    <property type="entry name" value="D-ALANYL-D-ALANINE CARBOXYPEPTIDASE"/>
    <property type="match status" value="1"/>
</dbReference>
<proteinExistence type="predicted"/>
<dbReference type="GO" id="GO:0006508">
    <property type="term" value="P:proteolysis"/>
    <property type="evidence" value="ECO:0007669"/>
    <property type="project" value="InterPro"/>
</dbReference>
<dbReference type="InterPro" id="IPR003709">
    <property type="entry name" value="VanY-like_core_dom"/>
</dbReference>
<keyword evidence="1" id="KW-1133">Transmembrane helix</keyword>
<feature type="domain" description="D-alanyl-D-alanine carboxypeptidase-like core" evidence="2">
    <location>
        <begin position="85"/>
        <end position="213"/>
    </location>
</feature>
<evidence type="ECO:0000259" key="2">
    <source>
        <dbReference type="Pfam" id="PF02557"/>
    </source>
</evidence>
<evidence type="ECO:0000313" key="4">
    <source>
        <dbReference type="Proteomes" id="UP000286268"/>
    </source>
</evidence>
<dbReference type="KEGG" id="cmah:C1I91_09410"/>
<feature type="transmembrane region" description="Helical" evidence="1">
    <location>
        <begin position="14"/>
        <end position="32"/>
    </location>
</feature>